<evidence type="ECO:0000256" key="5">
    <source>
        <dbReference type="ARBA" id="ARBA00022729"/>
    </source>
</evidence>
<evidence type="ECO:0000256" key="8">
    <source>
        <dbReference type="SAM" id="SignalP"/>
    </source>
</evidence>
<reference evidence="9" key="1">
    <citation type="submission" date="2020-07" db="EMBL/GenBank/DDBJ databases">
        <title>Huge and variable diversity of episymbiotic CPR bacteria and DPANN archaea in groundwater ecosystems.</title>
        <authorList>
            <person name="He C.Y."/>
            <person name="Keren R."/>
            <person name="Whittaker M."/>
            <person name="Farag I.F."/>
            <person name="Doudna J."/>
            <person name="Cate J.H.D."/>
            <person name="Banfield J.F."/>
        </authorList>
    </citation>
    <scope>NUCLEOTIDE SEQUENCE</scope>
    <source>
        <strain evidence="9">NC_groundwater_1813_Pr3_B-0.1um_71_17</strain>
    </source>
</reference>
<comment type="caution">
    <text evidence="9">The sequence shown here is derived from an EMBL/GenBank/DDBJ whole genome shotgun (WGS) entry which is preliminary data.</text>
</comment>
<dbReference type="PANTHER" id="PTHR35093:SF8">
    <property type="entry name" value="OUTER MEMBRANE PROTEIN NMB0088-RELATED"/>
    <property type="match status" value="1"/>
</dbReference>
<dbReference type="Pfam" id="PF03349">
    <property type="entry name" value="Toluene_X"/>
    <property type="match status" value="1"/>
</dbReference>
<organism evidence="9 10">
    <name type="scientific">Eiseniibacteriota bacterium</name>
    <dbReference type="NCBI Taxonomy" id="2212470"/>
    <lineage>
        <taxon>Bacteria</taxon>
        <taxon>Candidatus Eiseniibacteriota</taxon>
    </lineage>
</organism>
<dbReference type="Gene3D" id="2.40.160.60">
    <property type="entry name" value="Outer membrane protein transport protein (OMPP1/FadL/TodX)"/>
    <property type="match status" value="1"/>
</dbReference>
<accession>A0A933SAI7</accession>
<dbReference type="Proteomes" id="UP000696931">
    <property type="component" value="Unassembled WGS sequence"/>
</dbReference>
<dbReference type="EMBL" id="JACRIW010000031">
    <property type="protein sequence ID" value="MBI5168562.1"/>
    <property type="molecule type" value="Genomic_DNA"/>
</dbReference>
<evidence type="ECO:0000256" key="4">
    <source>
        <dbReference type="ARBA" id="ARBA00022692"/>
    </source>
</evidence>
<dbReference type="AlphaFoldDB" id="A0A933SAI7"/>
<keyword evidence="6" id="KW-0472">Membrane</keyword>
<sequence>MSRTLSALRWCAPALLLGALATQALATNGMYLTGYGSEAAGRAGANLAVADRALGLQANPAGIAQLQGTHFGVDAQFLAPSLHYGGDPFGNDFDGDSKVFTMPSISWVRGAHGSPWTFGLALISQGGMGATFAGYATPFGTSDGTSSEVRFATLTPTVAYAVNEDLAFGVSANAGYSDVTFAFWPNTSFYNDGGTPMDPADDMGFFGADLTERARTFNTSVRAGALWRVVPQVTLGAVYQSETNGQYENGTLTLNQSAIGLGRVHYDAAVDGFTWPAQFGGGVQLRPTERLMLAADVRRYLWEDAMAKITVKGTNPDAASPMSTVEMPFTFTWANEWVTAVGAEYRATPALTLRGGFNYGDSPVPDETLNPLFPAITTKHVTAGLGWTRGAHTLNLAVERAFEAKQTNDNTNMNVNPFGPGAFVDHSQWTVSLGWSKAFSR</sequence>
<evidence type="ECO:0000313" key="10">
    <source>
        <dbReference type="Proteomes" id="UP000696931"/>
    </source>
</evidence>
<dbReference type="PANTHER" id="PTHR35093">
    <property type="entry name" value="OUTER MEMBRANE PROTEIN NMB0088-RELATED"/>
    <property type="match status" value="1"/>
</dbReference>
<dbReference type="GO" id="GO:0009279">
    <property type="term" value="C:cell outer membrane"/>
    <property type="evidence" value="ECO:0007669"/>
    <property type="project" value="UniProtKB-SubCell"/>
</dbReference>
<evidence type="ECO:0000256" key="7">
    <source>
        <dbReference type="ARBA" id="ARBA00023237"/>
    </source>
</evidence>
<dbReference type="GO" id="GO:0015483">
    <property type="term" value="F:long-chain fatty acid transporting porin activity"/>
    <property type="evidence" value="ECO:0007669"/>
    <property type="project" value="TreeGrafter"/>
</dbReference>
<feature type="chain" id="PRO_5037389068" evidence="8">
    <location>
        <begin position="27"/>
        <end position="441"/>
    </location>
</feature>
<proteinExistence type="inferred from homology"/>
<dbReference type="InterPro" id="IPR005017">
    <property type="entry name" value="OMPP1/FadL/TodX"/>
</dbReference>
<dbReference type="SUPFAM" id="SSF56935">
    <property type="entry name" value="Porins"/>
    <property type="match status" value="1"/>
</dbReference>
<protein>
    <submittedName>
        <fullName evidence="9">Outer membrane protein transport protein</fullName>
    </submittedName>
</protein>
<evidence type="ECO:0000256" key="6">
    <source>
        <dbReference type="ARBA" id="ARBA00023136"/>
    </source>
</evidence>
<comment type="subcellular location">
    <subcellularLocation>
        <location evidence="1">Cell outer membrane</location>
        <topology evidence="1">Multi-pass membrane protein</topology>
    </subcellularLocation>
</comment>
<evidence type="ECO:0000313" key="9">
    <source>
        <dbReference type="EMBL" id="MBI5168562.1"/>
    </source>
</evidence>
<feature type="signal peptide" evidence="8">
    <location>
        <begin position="1"/>
        <end position="26"/>
    </location>
</feature>
<comment type="similarity">
    <text evidence="2">Belongs to the OmpP1/FadL family.</text>
</comment>
<name>A0A933SAI7_UNCEI</name>
<evidence type="ECO:0000256" key="3">
    <source>
        <dbReference type="ARBA" id="ARBA00022452"/>
    </source>
</evidence>
<keyword evidence="7" id="KW-0998">Cell outer membrane</keyword>
<keyword evidence="3" id="KW-1134">Transmembrane beta strand</keyword>
<evidence type="ECO:0000256" key="2">
    <source>
        <dbReference type="ARBA" id="ARBA00008163"/>
    </source>
</evidence>
<keyword evidence="5 8" id="KW-0732">Signal</keyword>
<evidence type="ECO:0000256" key="1">
    <source>
        <dbReference type="ARBA" id="ARBA00004571"/>
    </source>
</evidence>
<keyword evidence="4" id="KW-0812">Transmembrane</keyword>
<gene>
    <name evidence="9" type="ORF">HZA61_03645</name>
</gene>